<evidence type="ECO:0000313" key="1">
    <source>
        <dbReference type="EMBL" id="VFQ72088.1"/>
    </source>
</evidence>
<reference evidence="1 2" key="1">
    <citation type="submission" date="2018-04" db="EMBL/GenBank/DDBJ databases">
        <authorList>
            <person name="Vogel A."/>
        </authorList>
    </citation>
    <scope>NUCLEOTIDE SEQUENCE [LARGE SCALE GENOMIC DNA]</scope>
</reference>
<keyword evidence="2" id="KW-1185">Reference proteome</keyword>
<gene>
    <name evidence="1" type="ORF">CCAM_LOCUS13864</name>
</gene>
<evidence type="ECO:0000313" key="2">
    <source>
        <dbReference type="Proteomes" id="UP000595140"/>
    </source>
</evidence>
<organism evidence="1 2">
    <name type="scientific">Cuscuta campestris</name>
    <dbReference type="NCBI Taxonomy" id="132261"/>
    <lineage>
        <taxon>Eukaryota</taxon>
        <taxon>Viridiplantae</taxon>
        <taxon>Streptophyta</taxon>
        <taxon>Embryophyta</taxon>
        <taxon>Tracheophyta</taxon>
        <taxon>Spermatophyta</taxon>
        <taxon>Magnoliopsida</taxon>
        <taxon>eudicotyledons</taxon>
        <taxon>Gunneridae</taxon>
        <taxon>Pentapetalae</taxon>
        <taxon>asterids</taxon>
        <taxon>lamiids</taxon>
        <taxon>Solanales</taxon>
        <taxon>Convolvulaceae</taxon>
        <taxon>Cuscuteae</taxon>
        <taxon>Cuscuta</taxon>
        <taxon>Cuscuta subgen. Grammica</taxon>
        <taxon>Cuscuta sect. Cleistogrammica</taxon>
    </lineage>
</organism>
<accession>A0A484L710</accession>
<dbReference type="EMBL" id="OOIL02001115">
    <property type="protein sequence ID" value="VFQ72088.1"/>
    <property type="molecule type" value="Genomic_DNA"/>
</dbReference>
<proteinExistence type="predicted"/>
<dbReference type="AlphaFoldDB" id="A0A484L710"/>
<dbReference type="Proteomes" id="UP000595140">
    <property type="component" value="Unassembled WGS sequence"/>
</dbReference>
<protein>
    <submittedName>
        <fullName evidence="1">Uncharacterized protein</fullName>
    </submittedName>
</protein>
<sequence>MLAKVSSSSASSNPISSSTAAAVGRLGYGYEYVGTVYLDQGSISWSAPCFKENSAILVLKNQWEHFFYYTVIVTPHYGQCWTCRDDYQFKLGDKNVKTGSTYFGGVGNDFVLSILTEEVDQLKNEGIHIYVDTNAACNGISRKTIKNPFEDVARIAMN</sequence>
<name>A0A484L710_9ASTE</name>